<evidence type="ECO:0000313" key="2">
    <source>
        <dbReference type="EMBL" id="MET7030431.1"/>
    </source>
</evidence>
<keyword evidence="1" id="KW-0812">Transmembrane</keyword>
<reference evidence="2 3" key="1">
    <citation type="submission" date="2024-07" db="EMBL/GenBank/DDBJ databases">
        <title>The genome sequence of type strain Sediminicola luteus GDMCC 1.2596T.</title>
        <authorList>
            <person name="Liu Y."/>
        </authorList>
    </citation>
    <scope>NUCLEOTIDE SEQUENCE [LARGE SCALE GENOMIC DNA]</scope>
    <source>
        <strain evidence="2 3">GDMCC 1.2596</strain>
    </source>
</reference>
<comment type="caution">
    <text evidence="2">The sequence shown here is derived from an EMBL/GenBank/DDBJ whole genome shotgun (WGS) entry which is preliminary data.</text>
</comment>
<dbReference type="Proteomes" id="UP001549773">
    <property type="component" value="Unassembled WGS sequence"/>
</dbReference>
<keyword evidence="3" id="KW-1185">Reference proteome</keyword>
<name>A0ABV2TYS4_9FLAO</name>
<organism evidence="2 3">
    <name type="scientific">Sediminicola luteus</name>
    <dbReference type="NCBI Taxonomy" id="319238"/>
    <lineage>
        <taxon>Bacteria</taxon>
        <taxon>Pseudomonadati</taxon>
        <taxon>Bacteroidota</taxon>
        <taxon>Flavobacteriia</taxon>
        <taxon>Flavobacteriales</taxon>
        <taxon>Flavobacteriaceae</taxon>
        <taxon>Sediminicola</taxon>
    </lineage>
</organism>
<dbReference type="EMBL" id="JBEWYP010000008">
    <property type="protein sequence ID" value="MET7030431.1"/>
    <property type="molecule type" value="Genomic_DNA"/>
</dbReference>
<proteinExistence type="predicted"/>
<accession>A0ABV2TYS4</accession>
<sequence>MQEKENDTETEFIKEEDNNTQQFILQKNSKTKIAAIIITVFLVVLVIGIIASGLFIG</sequence>
<gene>
    <name evidence="2" type="ORF">ABXZ32_13565</name>
</gene>
<feature type="transmembrane region" description="Helical" evidence="1">
    <location>
        <begin position="33"/>
        <end position="56"/>
    </location>
</feature>
<evidence type="ECO:0000256" key="1">
    <source>
        <dbReference type="SAM" id="Phobius"/>
    </source>
</evidence>
<protein>
    <submittedName>
        <fullName evidence="2">Uncharacterized protein</fullName>
    </submittedName>
</protein>
<evidence type="ECO:0000313" key="3">
    <source>
        <dbReference type="Proteomes" id="UP001549773"/>
    </source>
</evidence>
<keyword evidence="1" id="KW-0472">Membrane</keyword>
<dbReference type="RefSeq" id="WP_354619227.1">
    <property type="nucleotide sequence ID" value="NZ_JBEWYP010000008.1"/>
</dbReference>
<keyword evidence="1" id="KW-1133">Transmembrane helix</keyword>